<dbReference type="Gene3D" id="1.10.3680.10">
    <property type="entry name" value="TerB-like"/>
    <property type="match status" value="1"/>
</dbReference>
<protein>
    <submittedName>
        <fullName evidence="1">DnaJ like chaperone protein</fullName>
    </submittedName>
</protein>
<accession>A0A2K9H8V8</accession>
<evidence type="ECO:0000313" key="1">
    <source>
        <dbReference type="EMBL" id="SNR76896.1"/>
    </source>
</evidence>
<dbReference type="RefSeq" id="WP_089365894.1">
    <property type="nucleotide sequence ID" value="NZ_CALLVZ010000222.1"/>
</dbReference>
<dbReference type="Pfam" id="PF05099">
    <property type="entry name" value="TerB"/>
    <property type="match status" value="1"/>
</dbReference>
<dbReference type="AlphaFoldDB" id="A0A2K9H8V8"/>
<dbReference type="KEGG" id="pje:CRM71_05510"/>
<dbReference type="Gene3D" id="1.10.287.110">
    <property type="entry name" value="DnaJ domain"/>
    <property type="match status" value="1"/>
</dbReference>
<dbReference type="PRINTS" id="PR00625">
    <property type="entry name" value="JDOMAIN"/>
</dbReference>
<dbReference type="InterPro" id="IPR050817">
    <property type="entry name" value="DjlA_DnaK_co-chaperone"/>
</dbReference>
<dbReference type="InterPro" id="IPR029024">
    <property type="entry name" value="TerB-like"/>
</dbReference>
<dbReference type="CDD" id="cd06257">
    <property type="entry name" value="DnaJ"/>
    <property type="match status" value="1"/>
</dbReference>
<gene>
    <name evidence="1" type="ORF">SAMN06265364_10970</name>
</gene>
<dbReference type="Proteomes" id="UP000198427">
    <property type="component" value="Unassembled WGS sequence"/>
</dbReference>
<reference evidence="1 2" key="1">
    <citation type="submission" date="2017-06" db="EMBL/GenBank/DDBJ databases">
        <authorList>
            <person name="Varghese N."/>
            <person name="Submissions S."/>
        </authorList>
    </citation>
    <scope>NUCLEOTIDE SEQUENCE [LARGE SCALE GENOMIC DNA]</scope>
    <source>
        <strain evidence="1 2">DSM 26989</strain>
    </source>
</reference>
<proteinExistence type="predicted"/>
<dbReference type="InterPro" id="IPR001623">
    <property type="entry name" value="DnaJ_domain"/>
</dbReference>
<dbReference type="OrthoDB" id="9779622at2"/>
<organism evidence="1 2">
    <name type="scientific">Prevotella jejuni</name>
    <dbReference type="NCBI Taxonomy" id="1177574"/>
    <lineage>
        <taxon>Bacteria</taxon>
        <taxon>Pseudomonadati</taxon>
        <taxon>Bacteroidota</taxon>
        <taxon>Bacteroidia</taxon>
        <taxon>Bacteroidales</taxon>
        <taxon>Prevotellaceae</taxon>
        <taxon>Prevotella</taxon>
    </lineage>
</organism>
<dbReference type="GeneID" id="94028877"/>
<dbReference type="PANTHER" id="PTHR24074">
    <property type="entry name" value="CO-CHAPERONE PROTEIN DJLA"/>
    <property type="match status" value="1"/>
</dbReference>
<comment type="caution">
    <text evidence="1">The sequence shown here is derived from an EMBL/GenBank/DDBJ whole genome shotgun (WGS) entry which is preliminary data.</text>
</comment>
<sequence>MAIAKWIGGALGWIISGNTLGALVGFYIGSLLDIALSNGEDLPFSANKYRVYDEQDHFEDTNSFEGERNSFLLSMLVLSSYIIKADGKIMHSEMEYVRQFLRVNFGEQAVSQGEAILLKLFDVQKQQGPVQFQETIRKSCVEIRFHTSVSQRLQLLNYLVIIAKADGVISPEEVAALKEVALYIGLSMQDVESMLNLESGAEASSSIEDAYKVLGVSPSATDDEVKAAYRKMALKHHPDRVATLGDDIRKAAEKKFQEINDAKERIFKARGL</sequence>
<evidence type="ECO:0000313" key="2">
    <source>
        <dbReference type="Proteomes" id="UP000198427"/>
    </source>
</evidence>
<name>A0A2K9H8V8_9BACT</name>
<dbReference type="Pfam" id="PF00226">
    <property type="entry name" value="DnaJ"/>
    <property type="match status" value="1"/>
</dbReference>
<dbReference type="SMART" id="SM00271">
    <property type="entry name" value="DnaJ"/>
    <property type="match status" value="1"/>
</dbReference>
<dbReference type="PROSITE" id="PS50076">
    <property type="entry name" value="DNAJ_2"/>
    <property type="match status" value="1"/>
</dbReference>
<dbReference type="InterPro" id="IPR036869">
    <property type="entry name" value="J_dom_sf"/>
</dbReference>
<keyword evidence="2" id="KW-1185">Reference proteome</keyword>
<dbReference type="InterPro" id="IPR007791">
    <property type="entry name" value="DjlA_N"/>
</dbReference>
<dbReference type="SUPFAM" id="SSF46565">
    <property type="entry name" value="Chaperone J-domain"/>
    <property type="match status" value="1"/>
</dbReference>
<dbReference type="SUPFAM" id="SSF158682">
    <property type="entry name" value="TerB-like"/>
    <property type="match status" value="1"/>
</dbReference>
<dbReference type="EMBL" id="FZNZ01000009">
    <property type="protein sequence ID" value="SNR76896.1"/>
    <property type="molecule type" value="Genomic_DNA"/>
</dbReference>